<gene>
    <name evidence="2" type="ORF">FHS74_002463</name>
</gene>
<keyword evidence="1" id="KW-0732">Signal</keyword>
<reference evidence="2 3" key="1">
    <citation type="submission" date="2020-08" db="EMBL/GenBank/DDBJ databases">
        <title>Genomic Encyclopedia of Type Strains, Phase IV (KMG-IV): sequencing the most valuable type-strain genomes for metagenomic binning, comparative biology and taxonomic classification.</title>
        <authorList>
            <person name="Goeker M."/>
        </authorList>
    </citation>
    <scope>NUCLEOTIDE SEQUENCE [LARGE SCALE GENOMIC DNA]</scope>
    <source>
        <strain evidence="2 3">DSM 22198</strain>
    </source>
</reference>
<proteinExistence type="predicted"/>
<comment type="caution">
    <text evidence="2">The sequence shown here is derived from an EMBL/GenBank/DDBJ whole genome shotgun (WGS) entry which is preliminary data.</text>
</comment>
<evidence type="ECO:0000313" key="3">
    <source>
        <dbReference type="Proteomes" id="UP000539175"/>
    </source>
</evidence>
<name>A0A7X0AXJ5_9PROT</name>
<keyword evidence="3" id="KW-1185">Reference proteome</keyword>
<protein>
    <recommendedName>
        <fullName evidence="4">DUF305 domain-containing protein</fullName>
    </recommendedName>
</protein>
<dbReference type="PROSITE" id="PS51257">
    <property type="entry name" value="PROKAR_LIPOPROTEIN"/>
    <property type="match status" value="1"/>
</dbReference>
<dbReference type="EMBL" id="JACIIZ010000006">
    <property type="protein sequence ID" value="MBB6251903.1"/>
    <property type="molecule type" value="Genomic_DNA"/>
</dbReference>
<dbReference type="Proteomes" id="UP000539175">
    <property type="component" value="Unassembled WGS sequence"/>
</dbReference>
<dbReference type="AlphaFoldDB" id="A0A7X0AXJ5"/>
<evidence type="ECO:0000313" key="2">
    <source>
        <dbReference type="EMBL" id="MBB6251903.1"/>
    </source>
</evidence>
<accession>A0A7X0AXJ5</accession>
<dbReference type="RefSeq" id="WP_184800761.1">
    <property type="nucleotide sequence ID" value="NZ_JACIIZ010000006.1"/>
</dbReference>
<feature type="signal peptide" evidence="1">
    <location>
        <begin position="1"/>
        <end position="34"/>
    </location>
</feature>
<sequence length="162" mass="18090">MMKHTKMKQMRGLGAALVMLAASACAGVPGPAHAQPVHPAYLHALSDLRLARAMLDRPAEYNVVRDQFAAIDHVNGAIGEIRHASYDDGKDPNWNPPIDAHMDHRGRLTKALELIGSAERDLRSEEDNPDAARWRNAAFHHLEEARHAVEHAITDKRIDERY</sequence>
<organism evidence="2 3">
    <name type="scientific">Nitrospirillum iridis</name>
    <dbReference type="NCBI Taxonomy" id="765888"/>
    <lineage>
        <taxon>Bacteria</taxon>
        <taxon>Pseudomonadati</taxon>
        <taxon>Pseudomonadota</taxon>
        <taxon>Alphaproteobacteria</taxon>
        <taxon>Rhodospirillales</taxon>
        <taxon>Azospirillaceae</taxon>
        <taxon>Nitrospirillum</taxon>
    </lineage>
</organism>
<feature type="chain" id="PRO_5031506904" description="DUF305 domain-containing protein" evidence="1">
    <location>
        <begin position="35"/>
        <end position="162"/>
    </location>
</feature>
<evidence type="ECO:0008006" key="4">
    <source>
        <dbReference type="Google" id="ProtNLM"/>
    </source>
</evidence>
<evidence type="ECO:0000256" key="1">
    <source>
        <dbReference type="SAM" id="SignalP"/>
    </source>
</evidence>